<evidence type="ECO:0000256" key="7">
    <source>
        <dbReference type="ARBA" id="ARBA00023157"/>
    </source>
</evidence>
<dbReference type="Gene3D" id="3.30.60.30">
    <property type="match status" value="1"/>
</dbReference>
<keyword evidence="5 10" id="KW-0732">Signal</keyword>
<gene>
    <name evidence="12 14 15" type="primary">SPARC</name>
</gene>
<reference evidence="14 15" key="2">
    <citation type="submission" date="2025-04" db="UniProtKB">
        <authorList>
            <consortium name="RefSeq"/>
        </authorList>
    </citation>
    <scope>IDENTIFICATION</scope>
    <source>
        <tissue evidence="14 15">Sperm</tissue>
    </source>
</reference>
<organism evidence="12">
    <name type="scientific">Petromyzon marinus</name>
    <name type="common">Sea lamprey</name>
    <dbReference type="NCBI Taxonomy" id="7757"/>
    <lineage>
        <taxon>Eukaryota</taxon>
        <taxon>Metazoa</taxon>
        <taxon>Chordata</taxon>
        <taxon>Craniata</taxon>
        <taxon>Vertebrata</taxon>
        <taxon>Cyclostomata</taxon>
        <taxon>Hyperoartia</taxon>
        <taxon>Petromyzontiformes</taxon>
        <taxon>Petromyzontidae</taxon>
        <taxon>Petromyzon</taxon>
    </lineage>
</organism>
<dbReference type="SUPFAM" id="SSF57196">
    <property type="entry name" value="EGF/Laminin"/>
    <property type="match status" value="1"/>
</dbReference>
<dbReference type="AlphaFoldDB" id="A1YIY4"/>
<dbReference type="RefSeq" id="XP_032800533.1">
    <property type="nucleotide sequence ID" value="XM_032944642.1"/>
</dbReference>
<dbReference type="RefSeq" id="XP_032800534.1">
    <property type="nucleotide sequence ID" value="XM_032944643.1"/>
</dbReference>
<keyword evidence="7" id="KW-1015">Disulfide bond</keyword>
<dbReference type="PROSITE" id="PS51465">
    <property type="entry name" value="KAZAL_2"/>
    <property type="match status" value="1"/>
</dbReference>
<dbReference type="PROSITE" id="PS00613">
    <property type="entry name" value="OSTEONECTIN_2"/>
    <property type="match status" value="1"/>
</dbReference>
<evidence type="ECO:0000256" key="4">
    <source>
        <dbReference type="ARBA" id="ARBA00022530"/>
    </source>
</evidence>
<evidence type="ECO:0000313" key="15">
    <source>
        <dbReference type="RefSeq" id="XP_032800534.1"/>
    </source>
</evidence>
<dbReference type="SUPFAM" id="SSF47473">
    <property type="entry name" value="EF-hand"/>
    <property type="match status" value="1"/>
</dbReference>
<dbReference type="FunFam" id="1.10.238.10:FF:000068">
    <property type="entry name" value="SPARC isoform 1"/>
    <property type="match status" value="1"/>
</dbReference>
<dbReference type="InterPro" id="IPR015369">
    <property type="entry name" value="Follistatin/Osteonectin_EGF"/>
</dbReference>
<evidence type="ECO:0000256" key="5">
    <source>
        <dbReference type="ARBA" id="ARBA00022729"/>
    </source>
</evidence>
<keyword evidence="6" id="KW-0106">Calcium</keyword>
<dbReference type="InterPro" id="IPR011992">
    <property type="entry name" value="EF-hand-dom_pair"/>
</dbReference>
<evidence type="ECO:0000313" key="12">
    <source>
        <dbReference type="EMBL" id="ABM21522.1"/>
    </source>
</evidence>
<dbReference type="SUPFAM" id="SSF100895">
    <property type="entry name" value="Kazal-type serine protease inhibitors"/>
    <property type="match status" value="1"/>
</dbReference>
<dbReference type="PANTHER" id="PTHR13866">
    <property type="entry name" value="SPARC OSTEONECTIN"/>
    <property type="match status" value="1"/>
</dbReference>
<reference evidence="12" key="1">
    <citation type="submission" date="2006-10" db="EMBL/GenBank/DDBJ databases">
        <authorList>
            <person name="Kawasaki K."/>
            <person name="Weiss K.M."/>
        </authorList>
    </citation>
    <scope>NUCLEOTIDE SEQUENCE</scope>
</reference>
<dbReference type="EMBL" id="EF033074">
    <property type="protein sequence ID" value="ABM21522.1"/>
    <property type="molecule type" value="mRNA"/>
</dbReference>
<feature type="region of interest" description="Disordered" evidence="9">
    <location>
        <begin position="40"/>
        <end position="71"/>
    </location>
</feature>
<dbReference type="GO" id="GO:0005518">
    <property type="term" value="F:collagen binding"/>
    <property type="evidence" value="ECO:0007669"/>
    <property type="project" value="TreeGrafter"/>
</dbReference>
<keyword evidence="3" id="KW-0964">Secreted</keyword>
<evidence type="ECO:0000256" key="6">
    <source>
        <dbReference type="ARBA" id="ARBA00022837"/>
    </source>
</evidence>
<dbReference type="Pfam" id="PF07648">
    <property type="entry name" value="Kazal_2"/>
    <property type="match status" value="1"/>
</dbReference>
<comment type="subcellular location">
    <subcellularLocation>
        <location evidence="1">Secreted</location>
        <location evidence="1">Extracellular space</location>
        <location evidence="1">Extracellular matrix</location>
    </subcellularLocation>
</comment>
<accession>A1YIY4</accession>
<evidence type="ECO:0000313" key="14">
    <source>
        <dbReference type="RefSeq" id="XP_032800533.1"/>
    </source>
</evidence>
<dbReference type="Pfam" id="PF09289">
    <property type="entry name" value="FOLN"/>
    <property type="match status" value="1"/>
</dbReference>
<evidence type="ECO:0000256" key="8">
    <source>
        <dbReference type="ARBA" id="ARBA00023180"/>
    </source>
</evidence>
<dbReference type="InterPro" id="IPR001999">
    <property type="entry name" value="Osteonectin_CS"/>
</dbReference>
<dbReference type="CTD" id="6678"/>
<dbReference type="PROSITE" id="PS00612">
    <property type="entry name" value="OSTEONECTIN_1"/>
    <property type="match status" value="1"/>
</dbReference>
<dbReference type="InterPro" id="IPR003645">
    <property type="entry name" value="Fol_N"/>
</dbReference>
<proteinExistence type="evidence at transcript level"/>
<dbReference type="GO" id="GO:0005509">
    <property type="term" value="F:calcium ion binding"/>
    <property type="evidence" value="ECO:0007669"/>
    <property type="project" value="InterPro"/>
</dbReference>
<keyword evidence="13" id="KW-1185">Reference proteome</keyword>
<dbReference type="InterPro" id="IPR002350">
    <property type="entry name" value="Kazal_dom"/>
</dbReference>
<keyword evidence="8" id="KW-0325">Glycoprotein</keyword>
<dbReference type="Proteomes" id="UP001318040">
    <property type="component" value="Unplaced"/>
</dbReference>
<dbReference type="Gene3D" id="1.10.238.10">
    <property type="entry name" value="EF-hand"/>
    <property type="match status" value="1"/>
</dbReference>
<dbReference type="InterPro" id="IPR036058">
    <property type="entry name" value="Kazal_dom_sf"/>
</dbReference>
<feature type="signal peptide" evidence="10">
    <location>
        <begin position="1"/>
        <end position="17"/>
    </location>
</feature>
<evidence type="ECO:0000259" key="11">
    <source>
        <dbReference type="PROSITE" id="PS51465"/>
    </source>
</evidence>
<dbReference type="GO" id="GO:0005615">
    <property type="term" value="C:extracellular space"/>
    <property type="evidence" value="ECO:0007669"/>
    <property type="project" value="InterPro"/>
</dbReference>
<comment type="similarity">
    <text evidence="2">Belongs to the SPARC family.</text>
</comment>
<name>A1YIY4_PETMA</name>
<evidence type="ECO:0000256" key="9">
    <source>
        <dbReference type="SAM" id="MobiDB-lite"/>
    </source>
</evidence>
<dbReference type="KEGG" id="pmrn:103091748"/>
<feature type="domain" description="Kazal-like" evidence="11">
    <location>
        <begin position="95"/>
        <end position="152"/>
    </location>
</feature>
<feature type="compositionally biased region" description="Acidic residues" evidence="9">
    <location>
        <begin position="47"/>
        <end position="58"/>
    </location>
</feature>
<feature type="compositionally biased region" description="Basic and acidic residues" evidence="9">
    <location>
        <begin position="59"/>
        <end position="69"/>
    </location>
</feature>
<evidence type="ECO:0000256" key="10">
    <source>
        <dbReference type="SAM" id="SignalP"/>
    </source>
</evidence>
<dbReference type="GO" id="GO:0050840">
    <property type="term" value="F:extracellular matrix binding"/>
    <property type="evidence" value="ECO:0007669"/>
    <property type="project" value="TreeGrafter"/>
</dbReference>
<evidence type="ECO:0000256" key="2">
    <source>
        <dbReference type="ARBA" id="ARBA00006404"/>
    </source>
</evidence>
<dbReference type="SMART" id="SM00274">
    <property type="entry name" value="FOLN"/>
    <property type="match status" value="1"/>
</dbReference>
<sequence length="302" mass="33932">MKLWIILCMGLVGTALALPESYLESALEADGEVVEELPMEGGNPVQGEEEVEFEDESWAEGKEETRDDASGPCGSYHCKEGKVCEVDETNQPMCICQDPSTCPKALNDFEKVCGTDNATYGSSCHFHAHKCTLEGTKKGRRLHLDYLGPCKEITPCDDAELSEFPLRMRDWLKNVLVQTYNNNPSQLTDKQQSRVKKMVENGKRLEAGDHSVEILRRDFVKNYKMFVYPVHWQFAQLDGTPGDQYLSHSELAPLRAPLVPMEHCTTRFFLSCDADSDAFVSLAEWATCFGVKPEDVSEDLLM</sequence>
<protein>
    <submittedName>
        <fullName evidence="12 14 15">SPARC</fullName>
    </submittedName>
</protein>
<keyword evidence="4" id="KW-0272">Extracellular matrix</keyword>
<evidence type="ECO:0000256" key="1">
    <source>
        <dbReference type="ARBA" id="ARBA00004498"/>
    </source>
</evidence>
<evidence type="ECO:0000313" key="13">
    <source>
        <dbReference type="Proteomes" id="UP001318040"/>
    </source>
</evidence>
<dbReference type="PANTHER" id="PTHR13866:SF14">
    <property type="entry name" value="BM-40"/>
    <property type="match status" value="1"/>
</dbReference>
<dbReference type="InterPro" id="IPR019577">
    <property type="entry name" value="SPARC/Testican_Ca-bd-dom"/>
</dbReference>
<dbReference type="Pfam" id="PF10591">
    <property type="entry name" value="SPARC_Ca_bdg"/>
    <property type="match status" value="1"/>
</dbReference>
<dbReference type="SMART" id="SM00280">
    <property type="entry name" value="KAZAL"/>
    <property type="match status" value="1"/>
</dbReference>
<evidence type="ECO:0000256" key="3">
    <source>
        <dbReference type="ARBA" id="ARBA00022525"/>
    </source>
</evidence>
<dbReference type="FunFam" id="3.30.60.30:FF:000004">
    <property type="entry name" value="SPARC isoform 1"/>
    <property type="match status" value="1"/>
</dbReference>
<dbReference type="OrthoDB" id="9972865at2759"/>
<feature type="chain" id="PRO_5044728425" evidence="10">
    <location>
        <begin position="18"/>
        <end position="302"/>
    </location>
</feature>